<dbReference type="RefSeq" id="XP_015172045.1">
    <property type="nucleotide sequence ID" value="XM_015316559.1"/>
</dbReference>
<proteinExistence type="inferred from homology"/>
<evidence type="ECO:0000256" key="2">
    <source>
        <dbReference type="ARBA" id="ARBA00009761"/>
    </source>
</evidence>
<dbReference type="SUPFAM" id="SSF50249">
    <property type="entry name" value="Nucleic acid-binding proteins"/>
    <property type="match status" value="1"/>
</dbReference>
<reference evidence="5" key="1">
    <citation type="submission" date="2025-08" db="UniProtKB">
        <authorList>
            <consortium name="RefSeq"/>
        </authorList>
    </citation>
    <scope>IDENTIFICATION</scope>
    <source>
        <tissue evidence="5">Whole body</tissue>
    </source>
</reference>
<dbReference type="InterPro" id="IPR012340">
    <property type="entry name" value="NA-bd_OB-fold"/>
</dbReference>
<dbReference type="Proteomes" id="UP000694924">
    <property type="component" value="Unplaced"/>
</dbReference>
<comment type="similarity">
    <text evidence="2">Belongs to the replication factor A protein 3 family.</text>
</comment>
<evidence type="ECO:0000256" key="1">
    <source>
        <dbReference type="ARBA" id="ARBA00004123"/>
    </source>
</evidence>
<comment type="subcellular location">
    <subcellularLocation>
        <location evidence="1">Nucleus</location>
    </subcellularLocation>
</comment>
<dbReference type="GeneID" id="107064166"/>
<accession>A0ABM1HVQ8</accession>
<gene>
    <name evidence="5" type="primary">LOC107064166</name>
</gene>
<organism evidence="4 5">
    <name type="scientific">Polistes dominula</name>
    <name type="common">European paper wasp</name>
    <name type="synonym">Vespa dominula</name>
    <dbReference type="NCBI Taxonomy" id="743375"/>
    <lineage>
        <taxon>Eukaryota</taxon>
        <taxon>Metazoa</taxon>
        <taxon>Ecdysozoa</taxon>
        <taxon>Arthropoda</taxon>
        <taxon>Hexapoda</taxon>
        <taxon>Insecta</taxon>
        <taxon>Pterygota</taxon>
        <taxon>Neoptera</taxon>
        <taxon>Endopterygota</taxon>
        <taxon>Hymenoptera</taxon>
        <taxon>Apocrita</taxon>
        <taxon>Aculeata</taxon>
        <taxon>Vespoidea</taxon>
        <taxon>Vespidae</taxon>
        <taxon>Polistinae</taxon>
        <taxon>Polistini</taxon>
        <taxon>Polistes</taxon>
    </lineage>
</organism>
<keyword evidence="3" id="KW-0539">Nucleus</keyword>
<keyword evidence="4" id="KW-1185">Reference proteome</keyword>
<sequence>MAKERVNGRYLSQKIGEDVILLGTISRKSSNGKSIELLTTDSMKVNVTFDQPLSGNDEGYIEVHGVAQSKEANQYNDLCSVLHLVGSKKWSLSTDYGL</sequence>
<protein>
    <submittedName>
        <fullName evidence="5">Uncharacterized protein LOC107064166 isoform X2</fullName>
    </submittedName>
</protein>
<evidence type="ECO:0000313" key="5">
    <source>
        <dbReference type="RefSeq" id="XP_015172045.1"/>
    </source>
</evidence>
<dbReference type="InterPro" id="IPR013970">
    <property type="entry name" value="Rfa2"/>
</dbReference>
<name>A0ABM1HVQ8_POLDO</name>
<evidence type="ECO:0000313" key="4">
    <source>
        <dbReference type="Proteomes" id="UP000694924"/>
    </source>
</evidence>
<dbReference type="Pfam" id="PF08661">
    <property type="entry name" value="Rep_fac-A_3"/>
    <property type="match status" value="1"/>
</dbReference>
<evidence type="ECO:0000256" key="3">
    <source>
        <dbReference type="ARBA" id="ARBA00023242"/>
    </source>
</evidence>
<dbReference type="Gene3D" id="2.40.50.140">
    <property type="entry name" value="Nucleic acid-binding proteins"/>
    <property type="match status" value="1"/>
</dbReference>